<comment type="caution">
    <text evidence="2">The sequence shown here is derived from an EMBL/GenBank/DDBJ whole genome shotgun (WGS) entry which is preliminary data.</text>
</comment>
<proteinExistence type="inferred from homology"/>
<dbReference type="CDD" id="cd10221">
    <property type="entry name" value="ASKHA_NBD_Arp3-like"/>
    <property type="match status" value="1"/>
</dbReference>
<organism evidence="2 3">
    <name type="scientific">Coccomyxa subellipsoidea</name>
    <dbReference type="NCBI Taxonomy" id="248742"/>
    <lineage>
        <taxon>Eukaryota</taxon>
        <taxon>Viridiplantae</taxon>
        <taxon>Chlorophyta</taxon>
        <taxon>core chlorophytes</taxon>
        <taxon>Trebouxiophyceae</taxon>
        <taxon>Trebouxiophyceae incertae sedis</taxon>
        <taxon>Coccomyxaceae</taxon>
        <taxon>Coccomyxa</taxon>
    </lineage>
</organism>
<evidence type="ECO:0008006" key="4">
    <source>
        <dbReference type="Google" id="ProtNLM"/>
    </source>
</evidence>
<dbReference type="Proteomes" id="UP001491310">
    <property type="component" value="Unassembled WGS sequence"/>
</dbReference>
<evidence type="ECO:0000256" key="1">
    <source>
        <dbReference type="RuleBase" id="RU000487"/>
    </source>
</evidence>
<protein>
    <recommendedName>
        <fullName evidence="4">Actin-related protein 3</fullName>
    </recommendedName>
</protein>
<dbReference type="Gene3D" id="3.30.420.40">
    <property type="match status" value="2"/>
</dbReference>
<evidence type="ECO:0000313" key="3">
    <source>
        <dbReference type="Proteomes" id="UP001491310"/>
    </source>
</evidence>
<comment type="similarity">
    <text evidence="1">Belongs to the actin family.</text>
</comment>
<dbReference type="SMART" id="SM00268">
    <property type="entry name" value="ACTIN"/>
    <property type="match status" value="1"/>
</dbReference>
<dbReference type="InterPro" id="IPR004000">
    <property type="entry name" value="Actin"/>
</dbReference>
<dbReference type="PRINTS" id="PR00190">
    <property type="entry name" value="ACTIN"/>
</dbReference>
<gene>
    <name evidence="2" type="ORF">WJX75_002817</name>
</gene>
<dbReference type="SUPFAM" id="SSF53067">
    <property type="entry name" value="Actin-like ATPase domain"/>
    <property type="match status" value="2"/>
</dbReference>
<evidence type="ECO:0000313" key="2">
    <source>
        <dbReference type="EMBL" id="KAK9917287.1"/>
    </source>
</evidence>
<dbReference type="Gene3D" id="3.90.640.10">
    <property type="entry name" value="Actin, Chain A, domain 4"/>
    <property type="match status" value="1"/>
</dbReference>
<reference evidence="2 3" key="1">
    <citation type="journal article" date="2024" name="Nat. Commun.">
        <title>Phylogenomics reveals the evolutionary origins of lichenization in chlorophyte algae.</title>
        <authorList>
            <person name="Puginier C."/>
            <person name="Libourel C."/>
            <person name="Otte J."/>
            <person name="Skaloud P."/>
            <person name="Haon M."/>
            <person name="Grisel S."/>
            <person name="Petersen M."/>
            <person name="Berrin J.G."/>
            <person name="Delaux P.M."/>
            <person name="Dal Grande F."/>
            <person name="Keller J."/>
        </authorList>
    </citation>
    <scope>NUCLEOTIDE SEQUENCE [LARGE SCALE GENOMIC DNA]</scope>
    <source>
        <strain evidence="2 3">SAG 216-7</strain>
    </source>
</reference>
<dbReference type="Pfam" id="PF00022">
    <property type="entry name" value="Actin"/>
    <property type="match status" value="1"/>
</dbReference>
<dbReference type="PANTHER" id="PTHR11937">
    <property type="entry name" value="ACTIN"/>
    <property type="match status" value="1"/>
</dbReference>
<dbReference type="EMBL" id="JALJOT010000002">
    <property type="protein sequence ID" value="KAK9917287.1"/>
    <property type="molecule type" value="Genomic_DNA"/>
</dbReference>
<keyword evidence="3" id="KW-1185">Reference proteome</keyword>
<sequence length="412" mass="45556">MDNFTPLQVHDRPVIVMDNGSGYTKMGFHGNAAPNFVIPTAISFGGSERRAAGPASCSDDSQVFIGDEALSNTRNSVHHPIRHGVVKSWDHMERFWQESIHRYLRIDSEDHNFILTEPPMNPPENRDTAAEIMFETFNVPGLCIGVQAVLSLYAAFAVAEKGSKAQRASLTGCVIDIGDGCTHIIPVSDGYVIASAIKSIPIAGRDVTSFLQQLMRERKEPVPVEMSMDVARRIKETLCYTASDVVKEFAKHDTQPEKHSRVYTCLDPRTGAEHACSVRHEAFLAPEVFFRPDFISDEYTTPLPQLVDRVIQSCPIDTRRALYGNIVLSGGSTMFKDFGRRLQRDLIKAVAARQPPGGRPVEVHVAAAQRFGAWFGGSVLGMMPQFASMCCSREEYQERGFRSSVACNDNAA</sequence>
<name>A0ABR2YZG9_9CHLO</name>
<accession>A0ABR2YZG9</accession>
<dbReference type="InterPro" id="IPR043129">
    <property type="entry name" value="ATPase_NBD"/>
</dbReference>